<evidence type="ECO:0000256" key="1">
    <source>
        <dbReference type="SAM" id="MobiDB-lite"/>
    </source>
</evidence>
<dbReference type="EMBL" id="BKCJ010004534">
    <property type="protein sequence ID" value="GEU61613.1"/>
    <property type="molecule type" value="Genomic_DNA"/>
</dbReference>
<accession>A0A6L2LIG3</accession>
<dbReference type="AlphaFoldDB" id="A0A6L2LIG3"/>
<evidence type="ECO:0000313" key="2">
    <source>
        <dbReference type="EMBL" id="GEU61613.1"/>
    </source>
</evidence>
<comment type="caution">
    <text evidence="2">The sequence shown here is derived from an EMBL/GenBank/DDBJ whole genome shotgun (WGS) entry which is preliminary data.</text>
</comment>
<name>A0A6L2LIG3_TANCI</name>
<gene>
    <name evidence="2" type="ORF">Tci_033591</name>
</gene>
<organism evidence="2">
    <name type="scientific">Tanacetum cinerariifolium</name>
    <name type="common">Dalmatian daisy</name>
    <name type="synonym">Chrysanthemum cinerariifolium</name>
    <dbReference type="NCBI Taxonomy" id="118510"/>
    <lineage>
        <taxon>Eukaryota</taxon>
        <taxon>Viridiplantae</taxon>
        <taxon>Streptophyta</taxon>
        <taxon>Embryophyta</taxon>
        <taxon>Tracheophyta</taxon>
        <taxon>Spermatophyta</taxon>
        <taxon>Magnoliopsida</taxon>
        <taxon>eudicotyledons</taxon>
        <taxon>Gunneridae</taxon>
        <taxon>Pentapetalae</taxon>
        <taxon>asterids</taxon>
        <taxon>campanulids</taxon>
        <taxon>Asterales</taxon>
        <taxon>Asteraceae</taxon>
        <taxon>Asteroideae</taxon>
        <taxon>Anthemideae</taxon>
        <taxon>Anthemidinae</taxon>
        <taxon>Tanacetum</taxon>
    </lineage>
</organism>
<feature type="compositionally biased region" description="Basic and acidic residues" evidence="1">
    <location>
        <begin position="47"/>
        <end position="62"/>
    </location>
</feature>
<feature type="region of interest" description="Disordered" evidence="1">
    <location>
        <begin position="47"/>
        <end position="85"/>
    </location>
</feature>
<proteinExistence type="predicted"/>
<protein>
    <submittedName>
        <fullName evidence="2">Uncharacterized protein</fullName>
    </submittedName>
</protein>
<reference evidence="2" key="1">
    <citation type="journal article" date="2019" name="Sci. Rep.">
        <title>Draft genome of Tanacetum cinerariifolium, the natural source of mosquito coil.</title>
        <authorList>
            <person name="Yamashiro T."/>
            <person name="Shiraishi A."/>
            <person name="Satake H."/>
            <person name="Nakayama K."/>
        </authorList>
    </citation>
    <scope>NUCLEOTIDE SEQUENCE</scope>
</reference>
<sequence>MIYDLTYINKHNQLKSKSFEEIHILFNNIIKWIEAFVPIDTELEKGSDKAVEDSEKAEEGSSKRAGCNLEQEDAKRQRLEEENESAQLKRCLEIIPDDDVTIEATPLSSKSSTIVDYKIYKEGKKSYFKSSKQMLVLLEYKVTTVFNKVYPASSRVTIADRVTTTGWIKTEMA</sequence>